<name>A0A0V1G9J4_9BILA</name>
<dbReference type="OrthoDB" id="6484170at2759"/>
<gene>
    <name evidence="1" type="ORF">T11_5748</name>
</gene>
<sequence length="101" mass="11272">MTVSGDNVDISGDLRFITPFLYPLTATLKHTHDMQHFTSQFELTRFWSTYGDVKVHAQGYIISKNDIELKFGLQSPVIQASASLNHKISQDNILTSTATVA</sequence>
<keyword evidence="2" id="KW-1185">Reference proteome</keyword>
<comment type="caution">
    <text evidence="1">The sequence shown here is derived from an EMBL/GenBank/DDBJ whole genome shotgun (WGS) entry which is preliminary data.</text>
</comment>
<accession>A0A0V1G9J4</accession>
<evidence type="ECO:0000313" key="1">
    <source>
        <dbReference type="EMBL" id="KRY94954.1"/>
    </source>
</evidence>
<protein>
    <submittedName>
        <fullName evidence="1">Uncharacterized protein</fullName>
    </submittedName>
</protein>
<dbReference type="EMBL" id="JYDP01004360">
    <property type="protein sequence ID" value="KRY94954.1"/>
    <property type="molecule type" value="Genomic_DNA"/>
</dbReference>
<dbReference type="AlphaFoldDB" id="A0A0V1G9J4"/>
<proteinExistence type="predicted"/>
<organism evidence="1 2">
    <name type="scientific">Trichinella zimbabwensis</name>
    <dbReference type="NCBI Taxonomy" id="268475"/>
    <lineage>
        <taxon>Eukaryota</taxon>
        <taxon>Metazoa</taxon>
        <taxon>Ecdysozoa</taxon>
        <taxon>Nematoda</taxon>
        <taxon>Enoplea</taxon>
        <taxon>Dorylaimia</taxon>
        <taxon>Trichinellida</taxon>
        <taxon>Trichinellidae</taxon>
        <taxon>Trichinella</taxon>
    </lineage>
</organism>
<feature type="non-terminal residue" evidence="1">
    <location>
        <position position="101"/>
    </location>
</feature>
<dbReference type="Proteomes" id="UP000055024">
    <property type="component" value="Unassembled WGS sequence"/>
</dbReference>
<evidence type="ECO:0000313" key="2">
    <source>
        <dbReference type="Proteomes" id="UP000055024"/>
    </source>
</evidence>
<reference evidence="1 2" key="1">
    <citation type="submission" date="2015-01" db="EMBL/GenBank/DDBJ databases">
        <title>Evolution of Trichinella species and genotypes.</title>
        <authorList>
            <person name="Korhonen P.K."/>
            <person name="Edoardo P."/>
            <person name="Giuseppe L.R."/>
            <person name="Gasser R.B."/>
        </authorList>
    </citation>
    <scope>NUCLEOTIDE SEQUENCE [LARGE SCALE GENOMIC DNA]</scope>
    <source>
        <strain evidence="1">ISS1029</strain>
    </source>
</reference>